<keyword evidence="1" id="KW-0472">Membrane</keyword>
<dbReference type="Proteomes" id="UP000031666">
    <property type="component" value="Unassembled WGS sequence"/>
</dbReference>
<keyword evidence="1" id="KW-0812">Transmembrane</keyword>
<sequence>MRNKGLSTFHKMFVHFSLDTSLLVATIFTYRFKKELLMISPDLISSFTNTIPTVATFIGAVGGIIAAFKAIIEMRQNRKQKEIEHHWRQAAQAQLMLEKIKGEYKTSSALQMLDYGGRKYRVTDDCESRISTNDRNNALRTENLTFNKEEVFVRDCFDRLFESIENIEHFIRRDLVQFSDVSKPLQYYVNIINKKKPVYEFVRHYNYKLVEDFIDRYNLDS</sequence>
<organism evidence="2 3">
    <name type="scientific">Vibrio ishigakensis</name>
    <dbReference type="NCBI Taxonomy" id="1481914"/>
    <lineage>
        <taxon>Bacteria</taxon>
        <taxon>Pseudomonadati</taxon>
        <taxon>Pseudomonadota</taxon>
        <taxon>Gammaproteobacteria</taxon>
        <taxon>Vibrionales</taxon>
        <taxon>Vibrionaceae</taxon>
        <taxon>Vibrio</taxon>
    </lineage>
</organism>
<gene>
    <name evidence="2" type="ORF">JCM19241_3872</name>
</gene>
<protein>
    <submittedName>
        <fullName evidence="2">Uncharacterized protein</fullName>
    </submittedName>
</protein>
<dbReference type="EMBL" id="BBSC01000006">
    <property type="protein sequence ID" value="GAM76335.1"/>
    <property type="molecule type" value="Genomic_DNA"/>
</dbReference>
<accession>A0A0B8Q9K0</accession>
<proteinExistence type="predicted"/>
<reference evidence="2 3" key="2">
    <citation type="submission" date="2015-01" db="EMBL/GenBank/DDBJ databases">
        <authorList>
            <consortium name="NBRP consortium"/>
            <person name="Sawabe T."/>
            <person name="Meirelles P."/>
            <person name="Feng G."/>
            <person name="Sayaka M."/>
            <person name="Hattori M."/>
            <person name="Ohkuma M."/>
        </authorList>
    </citation>
    <scope>NUCLEOTIDE SEQUENCE [LARGE SCALE GENOMIC DNA]</scope>
    <source>
        <strain evidence="3">JCM 19241</strain>
    </source>
</reference>
<feature type="transmembrane region" description="Helical" evidence="1">
    <location>
        <begin position="12"/>
        <end position="30"/>
    </location>
</feature>
<evidence type="ECO:0000256" key="1">
    <source>
        <dbReference type="SAM" id="Phobius"/>
    </source>
</evidence>
<evidence type="ECO:0000313" key="2">
    <source>
        <dbReference type="EMBL" id="GAM76335.1"/>
    </source>
</evidence>
<name>A0A0B8Q9K0_9VIBR</name>
<dbReference type="AlphaFoldDB" id="A0A0B8Q9K0"/>
<keyword evidence="1" id="KW-1133">Transmembrane helix</keyword>
<reference evidence="2 3" key="1">
    <citation type="submission" date="2015-01" db="EMBL/GenBank/DDBJ databases">
        <title>Vibrio sp. C94 JCM 19241 whole genome shotgun sequence.</title>
        <authorList>
            <person name="Sawabe T."/>
            <person name="Meirelles P."/>
            <person name="Feng G."/>
            <person name="Sayaka M."/>
            <person name="Hattori M."/>
            <person name="Ohkuma M."/>
        </authorList>
    </citation>
    <scope>NUCLEOTIDE SEQUENCE [LARGE SCALE GENOMIC DNA]</scope>
    <source>
        <strain evidence="3">JCM 19241</strain>
    </source>
</reference>
<evidence type="ECO:0000313" key="3">
    <source>
        <dbReference type="Proteomes" id="UP000031666"/>
    </source>
</evidence>
<comment type="caution">
    <text evidence="2">The sequence shown here is derived from an EMBL/GenBank/DDBJ whole genome shotgun (WGS) entry which is preliminary data.</text>
</comment>
<feature type="transmembrane region" description="Helical" evidence="1">
    <location>
        <begin position="50"/>
        <end position="72"/>
    </location>
</feature>